<feature type="signal peptide" evidence="2">
    <location>
        <begin position="1"/>
        <end position="22"/>
    </location>
</feature>
<keyword evidence="4" id="KW-1185">Reference proteome</keyword>
<dbReference type="Pfam" id="PF08309">
    <property type="entry name" value="LVIVD"/>
    <property type="match status" value="6"/>
</dbReference>
<keyword evidence="2" id="KW-0732">Signal</keyword>
<gene>
    <name evidence="3" type="ORF">C7H61_13290</name>
</gene>
<feature type="compositionally biased region" description="Acidic residues" evidence="1">
    <location>
        <begin position="580"/>
        <end position="595"/>
    </location>
</feature>
<feature type="region of interest" description="Disordered" evidence="1">
    <location>
        <begin position="635"/>
        <end position="688"/>
    </location>
</feature>
<feature type="compositionally biased region" description="Acidic residues" evidence="1">
    <location>
        <begin position="524"/>
        <end position="544"/>
    </location>
</feature>
<evidence type="ECO:0000256" key="1">
    <source>
        <dbReference type="SAM" id="MobiDB-lite"/>
    </source>
</evidence>
<protein>
    <recommendedName>
        <fullName evidence="5">Peptidoglycan binding-like domain-containing protein</fullName>
    </recommendedName>
</protein>
<organism evidence="3 4">
    <name type="scientific">Mesoflavibacter zeaxanthinifaciens subsp. sabulilitoris</name>
    <dbReference type="NCBI Taxonomy" id="1520893"/>
    <lineage>
        <taxon>Bacteria</taxon>
        <taxon>Pseudomonadati</taxon>
        <taxon>Bacteroidota</taxon>
        <taxon>Flavobacteriia</taxon>
        <taxon>Flavobacteriales</taxon>
        <taxon>Flavobacteriaceae</taxon>
        <taxon>Mesoflavibacter</taxon>
    </lineage>
</organism>
<evidence type="ECO:0000313" key="4">
    <source>
        <dbReference type="Proteomes" id="UP000238430"/>
    </source>
</evidence>
<dbReference type="InterPro" id="IPR036366">
    <property type="entry name" value="PGBDSf"/>
</dbReference>
<dbReference type="OrthoDB" id="1521841at2"/>
<dbReference type="InterPro" id="IPR051200">
    <property type="entry name" value="Host-pathogen_enzymatic-act"/>
</dbReference>
<proteinExistence type="predicted"/>
<feature type="compositionally biased region" description="Acidic residues" evidence="1">
    <location>
        <begin position="503"/>
        <end position="516"/>
    </location>
</feature>
<accession>A0A2T1N659</accession>
<evidence type="ECO:0000256" key="2">
    <source>
        <dbReference type="SAM" id="SignalP"/>
    </source>
</evidence>
<evidence type="ECO:0000313" key="3">
    <source>
        <dbReference type="EMBL" id="PSG87079.1"/>
    </source>
</evidence>
<dbReference type="PANTHER" id="PTHR47197">
    <property type="entry name" value="PROTEIN NIRF"/>
    <property type="match status" value="1"/>
</dbReference>
<dbReference type="SUPFAM" id="SSF75011">
    <property type="entry name" value="3-carboxy-cis,cis-mucoante lactonizing enzyme"/>
    <property type="match status" value="1"/>
</dbReference>
<name>A0A2T1N659_9FLAO</name>
<dbReference type="RefSeq" id="WP_106680536.1">
    <property type="nucleotide sequence ID" value="NZ_JACHWV010000002.1"/>
</dbReference>
<feature type="compositionally biased region" description="Polar residues" evidence="1">
    <location>
        <begin position="545"/>
        <end position="558"/>
    </location>
</feature>
<sequence>MKKLFLSSLIAVFALTSIPVFAASQVWNFDTPANYSISDNTKAEINNSLGALKKDYNPKHVSSIINSSSLDGAYGIDVSGNYAFVAARNINRVQVIDISDVNNPLEVSFIDLTPFGVDHVVSLKIQGNYAYVTAINTDSLSIIDISDPLNPVHISTLFDDPSLYINGASGLDVSGNYAYVTGTFEHSLQIIDISDPLNPIGVGYISDTASLGLSYAASVNIEGNYAYVGSLIDDAFQVIDISDPLNPISLGVLFDNPSLELDGVTIDGSVAISGNYAYVVSSIDDGFQVIDISDSLNPVGLGNLTDDAVLELDGAEYVKIQGNYAYVSSQVDDGIQVIDISDPLNPIGVGSITDDGTTALNGARGIFPLGDYLLVNAFSEDGFEILDISQPYYTDSPYLESNTGFTYTQPLQIFTETLGTNNNGTTGYQISSDNGTTWQYWNGSAWTATIATDGTETSTATEINSNLSSFDASGTFVWRGYLTSATGVEAVEIDQILVSDSLTDTDNDGVPDDIEIAEGTNENDPIDYTDTDGDLVPDYVEENDSPATDPSDSLSFTDTDGDGVPDYVETTYQPNNGDPATDENDGTDYQDTDGDLVPDYVETIVDGTDETNETDFIDTDSGGVPDYIETILFPNEGVPATDENNVNDDTQDTDGDGDTDYEELQNGTDPLDEDDPHPSSGGGSSVHYTCKDESATNYNAFGRHKQSLCEYDTETVIPTQDNPFGGEQCPAHLIIHDFMKYGDTNGHYSSYNKGIVSEISILQAHINRLLIEQYGPQAAGPVDDYFRSLTHRGVERLQTRLNTLLEGQITPLVIDGIVGPFTRAAINMSC</sequence>
<feature type="region of interest" description="Disordered" evidence="1">
    <location>
        <begin position="503"/>
        <end position="595"/>
    </location>
</feature>
<comment type="caution">
    <text evidence="3">The sequence shown here is derived from an EMBL/GenBank/DDBJ whole genome shotgun (WGS) entry which is preliminary data.</text>
</comment>
<dbReference type="AlphaFoldDB" id="A0A2T1N659"/>
<dbReference type="Gene3D" id="1.10.101.10">
    <property type="entry name" value="PGBD-like superfamily/PGBD"/>
    <property type="match status" value="1"/>
</dbReference>
<dbReference type="PANTHER" id="PTHR47197:SF3">
    <property type="entry name" value="DIHYDRO-HEME D1 DEHYDROGENASE"/>
    <property type="match status" value="1"/>
</dbReference>
<dbReference type="EMBL" id="PXOT01000027">
    <property type="protein sequence ID" value="PSG87079.1"/>
    <property type="molecule type" value="Genomic_DNA"/>
</dbReference>
<feature type="compositionally biased region" description="Acidic residues" evidence="1">
    <location>
        <begin position="645"/>
        <end position="663"/>
    </location>
</feature>
<dbReference type="InterPro" id="IPR013211">
    <property type="entry name" value="LVIVD"/>
</dbReference>
<evidence type="ECO:0008006" key="5">
    <source>
        <dbReference type="Google" id="ProtNLM"/>
    </source>
</evidence>
<feature type="chain" id="PRO_5015699364" description="Peptidoglycan binding-like domain-containing protein" evidence="2">
    <location>
        <begin position="23"/>
        <end position="830"/>
    </location>
</feature>
<dbReference type="Proteomes" id="UP000238430">
    <property type="component" value="Unassembled WGS sequence"/>
</dbReference>
<reference evidence="3 4" key="1">
    <citation type="submission" date="2018-03" db="EMBL/GenBank/DDBJ databases">
        <title>Mesoflavibacter sp. HG37 and Mesoflavibacter sp. HG96 sp.nov., two marine bacteria isolated from seawater of Western Pacific Ocean.</title>
        <authorList>
            <person name="Cheng H."/>
            <person name="Wu Y.-H."/>
            <person name="Guo L.-L."/>
            <person name="Xu X.-W."/>
        </authorList>
    </citation>
    <scope>NUCLEOTIDE SEQUENCE [LARGE SCALE GENOMIC DNA]</scope>
    <source>
        <strain evidence="3 4">KCTC 42117</strain>
    </source>
</reference>